<dbReference type="PANTHER" id="PTHR47972">
    <property type="entry name" value="KINESIN-LIKE PROTEIN KLP-3"/>
    <property type="match status" value="1"/>
</dbReference>
<keyword evidence="4 6" id="KW-0067">ATP-binding</keyword>
<dbReference type="PROSITE" id="PS00411">
    <property type="entry name" value="KINESIN_MOTOR_1"/>
    <property type="match status" value="1"/>
</dbReference>
<dbReference type="EMBL" id="RXIC02000019">
    <property type="protein sequence ID" value="KAB1225487.1"/>
    <property type="molecule type" value="Genomic_DNA"/>
</dbReference>
<evidence type="ECO:0000256" key="6">
    <source>
        <dbReference type="PROSITE-ProRule" id="PRU00283"/>
    </source>
</evidence>
<dbReference type="PROSITE" id="PS50067">
    <property type="entry name" value="KINESIN_MOTOR_2"/>
    <property type="match status" value="1"/>
</dbReference>
<dbReference type="GO" id="GO:0005874">
    <property type="term" value="C:microtubule"/>
    <property type="evidence" value="ECO:0007669"/>
    <property type="project" value="UniProtKB-KW"/>
</dbReference>
<feature type="domain" description="Kinesin motor" evidence="10">
    <location>
        <begin position="431"/>
        <end position="767"/>
    </location>
</feature>
<evidence type="ECO:0000256" key="4">
    <source>
        <dbReference type="ARBA" id="ARBA00022840"/>
    </source>
</evidence>
<protein>
    <recommendedName>
        <fullName evidence="7">Kinesin-like protein</fullName>
    </recommendedName>
</protein>
<feature type="region of interest" description="Disordered" evidence="9">
    <location>
        <begin position="1"/>
        <end position="30"/>
    </location>
</feature>
<evidence type="ECO:0000256" key="8">
    <source>
        <dbReference type="SAM" id="Coils"/>
    </source>
</evidence>
<dbReference type="CDD" id="cd01366">
    <property type="entry name" value="KISc_C_terminal"/>
    <property type="match status" value="1"/>
</dbReference>
<dbReference type="Pfam" id="PF00225">
    <property type="entry name" value="Kinesin"/>
    <property type="match status" value="1"/>
</dbReference>
<comment type="caution">
    <text evidence="11">The sequence shown here is derived from an EMBL/GenBank/DDBJ whole genome shotgun (WGS) entry which is preliminary data.</text>
</comment>
<dbReference type="InterPro" id="IPR027417">
    <property type="entry name" value="P-loop_NTPase"/>
</dbReference>
<evidence type="ECO:0000256" key="1">
    <source>
        <dbReference type="ARBA" id="ARBA00010899"/>
    </source>
</evidence>
<evidence type="ECO:0000256" key="2">
    <source>
        <dbReference type="ARBA" id="ARBA00022701"/>
    </source>
</evidence>
<dbReference type="Gene3D" id="3.40.850.10">
    <property type="entry name" value="Kinesin motor domain"/>
    <property type="match status" value="1"/>
</dbReference>
<keyword evidence="8" id="KW-0175">Coiled coil</keyword>
<dbReference type="InterPro" id="IPR001752">
    <property type="entry name" value="Kinesin_motor_dom"/>
</dbReference>
<keyword evidence="5 6" id="KW-0505">Motor protein</keyword>
<evidence type="ECO:0000256" key="3">
    <source>
        <dbReference type="ARBA" id="ARBA00022741"/>
    </source>
</evidence>
<dbReference type="InterPro" id="IPR019821">
    <property type="entry name" value="Kinesin_motor_CS"/>
</dbReference>
<dbReference type="GO" id="GO:0007018">
    <property type="term" value="P:microtubule-based movement"/>
    <property type="evidence" value="ECO:0007669"/>
    <property type="project" value="InterPro"/>
</dbReference>
<dbReference type="FunFam" id="3.40.850.10:FF:000048">
    <property type="entry name" value="Kinesin-like protein"/>
    <property type="match status" value="1"/>
</dbReference>
<dbReference type="SUPFAM" id="SSF52540">
    <property type="entry name" value="P-loop containing nucleoside triphosphate hydrolases"/>
    <property type="match status" value="1"/>
</dbReference>
<feature type="coiled-coil region" evidence="8">
    <location>
        <begin position="127"/>
        <end position="319"/>
    </location>
</feature>
<keyword evidence="12" id="KW-1185">Reference proteome</keyword>
<keyword evidence="2 7" id="KW-0493">Microtubule</keyword>
<feature type="coiled-coil region" evidence="8">
    <location>
        <begin position="348"/>
        <end position="375"/>
    </location>
</feature>
<accession>A0A6A1WNS1</accession>
<dbReference type="AlphaFoldDB" id="A0A6A1WNS1"/>
<keyword evidence="3 6" id="KW-0547">Nucleotide-binding</keyword>
<feature type="compositionally biased region" description="Polar residues" evidence="9">
    <location>
        <begin position="1"/>
        <end position="25"/>
    </location>
</feature>
<organism evidence="11 12">
    <name type="scientific">Morella rubra</name>
    <name type="common">Chinese bayberry</name>
    <dbReference type="NCBI Taxonomy" id="262757"/>
    <lineage>
        <taxon>Eukaryota</taxon>
        <taxon>Viridiplantae</taxon>
        <taxon>Streptophyta</taxon>
        <taxon>Embryophyta</taxon>
        <taxon>Tracheophyta</taxon>
        <taxon>Spermatophyta</taxon>
        <taxon>Magnoliopsida</taxon>
        <taxon>eudicotyledons</taxon>
        <taxon>Gunneridae</taxon>
        <taxon>Pentapetalae</taxon>
        <taxon>rosids</taxon>
        <taxon>fabids</taxon>
        <taxon>Fagales</taxon>
        <taxon>Myricaceae</taxon>
        <taxon>Morella</taxon>
    </lineage>
</organism>
<dbReference type="SMART" id="SM00129">
    <property type="entry name" value="KISc"/>
    <property type="match status" value="1"/>
</dbReference>
<evidence type="ECO:0000313" key="11">
    <source>
        <dbReference type="EMBL" id="KAB1225487.1"/>
    </source>
</evidence>
<evidence type="ECO:0000256" key="7">
    <source>
        <dbReference type="RuleBase" id="RU000394"/>
    </source>
</evidence>
<dbReference type="PANTHER" id="PTHR47972:SF46">
    <property type="entry name" value="KINESIN-LIKE PROTEIN"/>
    <property type="match status" value="1"/>
</dbReference>
<dbReference type="InterPro" id="IPR036961">
    <property type="entry name" value="Kinesin_motor_dom_sf"/>
</dbReference>
<proteinExistence type="inferred from homology"/>
<dbReference type="PRINTS" id="PR00380">
    <property type="entry name" value="KINESINHEAVY"/>
</dbReference>
<dbReference type="OrthoDB" id="3176171at2759"/>
<evidence type="ECO:0000256" key="5">
    <source>
        <dbReference type="ARBA" id="ARBA00023175"/>
    </source>
</evidence>
<dbReference type="GO" id="GO:0008017">
    <property type="term" value="F:microtubule binding"/>
    <property type="evidence" value="ECO:0007669"/>
    <property type="project" value="InterPro"/>
</dbReference>
<reference evidence="11 12" key="1">
    <citation type="journal article" date="2019" name="Plant Biotechnol. J.">
        <title>The red bayberry genome and genetic basis of sex determination.</title>
        <authorList>
            <person name="Jia H.M."/>
            <person name="Jia H.J."/>
            <person name="Cai Q.L."/>
            <person name="Wang Y."/>
            <person name="Zhao H.B."/>
            <person name="Yang W.F."/>
            <person name="Wang G.Y."/>
            <person name="Li Y.H."/>
            <person name="Zhan D.L."/>
            <person name="Shen Y.T."/>
            <person name="Niu Q.F."/>
            <person name="Chang L."/>
            <person name="Qiu J."/>
            <person name="Zhao L."/>
            <person name="Xie H.B."/>
            <person name="Fu W.Y."/>
            <person name="Jin J."/>
            <person name="Li X.W."/>
            <person name="Jiao Y."/>
            <person name="Zhou C.C."/>
            <person name="Tu T."/>
            <person name="Chai C.Y."/>
            <person name="Gao J.L."/>
            <person name="Fan L.J."/>
            <person name="van de Weg E."/>
            <person name="Wang J.Y."/>
            <person name="Gao Z.S."/>
        </authorList>
    </citation>
    <scope>NUCLEOTIDE SEQUENCE [LARGE SCALE GENOMIC DNA]</scope>
    <source>
        <tissue evidence="11">Leaves</tissue>
    </source>
</reference>
<dbReference type="Proteomes" id="UP000516437">
    <property type="component" value="Chromosome 1"/>
</dbReference>
<dbReference type="SUPFAM" id="SSF57997">
    <property type="entry name" value="Tropomyosin"/>
    <property type="match status" value="1"/>
</dbReference>
<evidence type="ECO:0000256" key="9">
    <source>
        <dbReference type="SAM" id="MobiDB-lite"/>
    </source>
</evidence>
<evidence type="ECO:0000313" key="12">
    <source>
        <dbReference type="Proteomes" id="UP000516437"/>
    </source>
</evidence>
<dbReference type="GO" id="GO:0005524">
    <property type="term" value="F:ATP binding"/>
    <property type="evidence" value="ECO:0007669"/>
    <property type="project" value="UniProtKB-UniRule"/>
</dbReference>
<comment type="similarity">
    <text evidence="1">Belongs to the TRAFAC class myosin-kinesin ATPase superfamily. Kinesin family. KIN-14 subfamily.</text>
</comment>
<dbReference type="GO" id="GO:0003777">
    <property type="term" value="F:microtubule motor activity"/>
    <property type="evidence" value="ECO:0007669"/>
    <property type="project" value="InterPro"/>
</dbReference>
<evidence type="ECO:0000259" key="10">
    <source>
        <dbReference type="PROSITE" id="PS50067"/>
    </source>
</evidence>
<gene>
    <name evidence="11" type="ORF">CJ030_MR1G018620</name>
</gene>
<feature type="binding site" evidence="6">
    <location>
        <begin position="516"/>
        <end position="523"/>
    </location>
    <ligand>
        <name>ATP</name>
        <dbReference type="ChEBI" id="CHEBI:30616"/>
    </ligand>
</feature>
<dbReference type="InterPro" id="IPR027640">
    <property type="entry name" value="Kinesin-like_fam"/>
</dbReference>
<feature type="region of interest" description="Disordered" evidence="9">
    <location>
        <begin position="48"/>
        <end position="69"/>
    </location>
</feature>
<sequence>MATKNQNKPPFPHNNLTTTSPSSNRKCFGDEKMVGTATNGRSRQAFSVVNGGQDLDPNSAPASNAGSECGGIEFTREDVEALLNEKPKRKDRFNLKERCDNLVEYIKRLKLCIKWFQELEGSYLFEQEKLLNALESAKQQCSEIEILMENKEEELNSVITELRRNCVSLQEKFMKEESDKLCAMDSLAREEETRLNIERIQASLSEELARAQRELSSANQKISSLNDMYKRLQDYNTSLQQYNGKLHSDLSTVEDDLKRVEKEKTTIVENLSMLRGQLTLSRASQDEAIKQKDALVNEVACLRAELHQVRDDRDRLLAQVQILTTDVVKYKESTEKYSAELDILTTKATELEATCSSQNNQLRILQNQLATAEDRLQVSDSSAVETRTEFEGQKKLIYELQNRLADAEFKLVEGEMLRKKLHNTILELKGNIRVFCRVRPFLPDDGVNTDGKLISYPTSIEALGRGIDIVQGGQKHSFTFDKVFMPDATQDDVFVEISQLVQSALDGYKVCIFAYGQTGSGKTYTMMGRPGHPEQKGLIPHSLEQIFQTRQSLQPQGWRYEMQVSMLEIYNETIRDLLSTNRSSSTENGASAKQYSIKHDANGNTHVSDLTIVDVRSAKEVSFLLDQAAQSRSVGKTQMNEQSSRSHFVFTLRIFGVNESTEQQVQGVLNLIDLAGSERLSKSGSTGDRLKETQAINKSLSSLSDVIFALAKKEDHIPFRNSKLTYLLQPCLGGDSKTLMFVNISPEPSSVGESLCSLRFAARVNACEIGIPRRQTNMRSSESRLSYG</sequence>
<name>A0A6A1WNS1_9ROSI</name>